<dbReference type="PANTHER" id="PTHR43464:SF94">
    <property type="entry name" value="MALONYL-[ACYL-CARRIER PROTEIN] O-METHYLTRANSFERASE"/>
    <property type="match status" value="1"/>
</dbReference>
<dbReference type="InterPro" id="IPR013216">
    <property type="entry name" value="Methyltransf_11"/>
</dbReference>
<gene>
    <name evidence="2" type="ORF">SAMN05661099_2743</name>
</gene>
<evidence type="ECO:0000313" key="2">
    <source>
        <dbReference type="EMBL" id="SKB76772.1"/>
    </source>
</evidence>
<dbReference type="STRING" id="572036.SAMN05661099_2743"/>
<dbReference type="EMBL" id="FUYR01000002">
    <property type="protein sequence ID" value="SKB76772.1"/>
    <property type="molecule type" value="Genomic_DNA"/>
</dbReference>
<keyword evidence="2" id="KW-0489">Methyltransferase</keyword>
<dbReference type="OrthoDB" id="597202at2"/>
<dbReference type="PANTHER" id="PTHR43464">
    <property type="entry name" value="METHYLTRANSFERASE"/>
    <property type="match status" value="1"/>
</dbReference>
<evidence type="ECO:0000259" key="1">
    <source>
        <dbReference type="Pfam" id="PF08241"/>
    </source>
</evidence>
<reference evidence="3" key="1">
    <citation type="submission" date="2017-02" db="EMBL/GenBank/DDBJ databases">
        <authorList>
            <person name="Varghese N."/>
            <person name="Submissions S."/>
        </authorList>
    </citation>
    <scope>NUCLEOTIDE SEQUENCE [LARGE SCALE GENOMIC DNA]</scope>
    <source>
        <strain evidence="3">DSM 22385</strain>
    </source>
</reference>
<dbReference type="Proteomes" id="UP000189981">
    <property type="component" value="Unassembled WGS sequence"/>
</dbReference>
<name>A0A1T5DY67_9SPHI</name>
<dbReference type="SUPFAM" id="SSF53335">
    <property type="entry name" value="S-adenosyl-L-methionine-dependent methyltransferases"/>
    <property type="match status" value="1"/>
</dbReference>
<keyword evidence="2" id="KW-0808">Transferase</keyword>
<proteinExistence type="predicted"/>
<organism evidence="2 3">
    <name type="scientific">Daejeonella lutea</name>
    <dbReference type="NCBI Taxonomy" id="572036"/>
    <lineage>
        <taxon>Bacteria</taxon>
        <taxon>Pseudomonadati</taxon>
        <taxon>Bacteroidota</taxon>
        <taxon>Sphingobacteriia</taxon>
        <taxon>Sphingobacteriales</taxon>
        <taxon>Sphingobacteriaceae</taxon>
        <taxon>Daejeonella</taxon>
    </lineage>
</organism>
<keyword evidence="3" id="KW-1185">Reference proteome</keyword>
<dbReference type="GO" id="GO:0032259">
    <property type="term" value="P:methylation"/>
    <property type="evidence" value="ECO:0007669"/>
    <property type="project" value="UniProtKB-KW"/>
</dbReference>
<dbReference type="InterPro" id="IPR029063">
    <property type="entry name" value="SAM-dependent_MTases_sf"/>
</dbReference>
<dbReference type="CDD" id="cd02440">
    <property type="entry name" value="AdoMet_MTases"/>
    <property type="match status" value="1"/>
</dbReference>
<dbReference type="GO" id="GO:0008757">
    <property type="term" value="F:S-adenosylmethionine-dependent methyltransferase activity"/>
    <property type="evidence" value="ECO:0007669"/>
    <property type="project" value="InterPro"/>
</dbReference>
<evidence type="ECO:0000313" key="3">
    <source>
        <dbReference type="Proteomes" id="UP000189981"/>
    </source>
</evidence>
<dbReference type="AlphaFoldDB" id="A0A1T5DY67"/>
<dbReference type="Gene3D" id="3.40.50.150">
    <property type="entry name" value="Vaccinia Virus protein VP39"/>
    <property type="match status" value="1"/>
</dbReference>
<protein>
    <submittedName>
        <fullName evidence="2">Methyltransferase domain-containing protein</fullName>
    </submittedName>
</protein>
<accession>A0A1T5DY67</accession>
<sequence length="253" mass="29084">MSTLMYTSEYEKMYRAEDKLWWYVGLRDLLKYFVMKHHSADPRILDAGCGTGKNIEFLNSLGYTNVSGFDFSHDAVEFCRKRGLDHVTRNSITEILHPDSFFDIVYCLDVMGSLGVEDRAHAVSEMFRVLKPGGFLICNTAALELFRSQHDDVSNIAKRFSREEFLMLFEGYHRRINKLTYRVFLLSPLILIYKLGKKLLARIGGSSRSKSDQVIFPLGINWFLTQIQLLENKIIEGIDLPFGSSIFIVLTKA</sequence>
<feature type="domain" description="Methyltransferase type 11" evidence="1">
    <location>
        <begin position="45"/>
        <end position="138"/>
    </location>
</feature>
<dbReference type="Pfam" id="PF08241">
    <property type="entry name" value="Methyltransf_11"/>
    <property type="match status" value="1"/>
</dbReference>